<dbReference type="Proteomes" id="UP000307749">
    <property type="component" value="Unassembled WGS sequence"/>
</dbReference>
<evidence type="ECO:0000313" key="2">
    <source>
        <dbReference type="Proteomes" id="UP000307749"/>
    </source>
</evidence>
<dbReference type="AlphaFoldDB" id="A0A4S3KT54"/>
<gene>
    <name evidence="1" type="ORF">B1806_01095</name>
</gene>
<protein>
    <submittedName>
        <fullName evidence="1">Uncharacterized protein</fullName>
    </submittedName>
</protein>
<proteinExistence type="predicted"/>
<evidence type="ECO:0000313" key="1">
    <source>
        <dbReference type="EMBL" id="THD12176.1"/>
    </source>
</evidence>
<dbReference type="EMBL" id="MWQO01000003">
    <property type="protein sequence ID" value="THD12176.1"/>
    <property type="molecule type" value="Genomic_DNA"/>
</dbReference>
<comment type="caution">
    <text evidence="1">The sequence shown here is derived from an EMBL/GenBank/DDBJ whole genome shotgun (WGS) entry which is preliminary data.</text>
</comment>
<organism evidence="1 2">
    <name type="scientific">Metallibacterium scheffleri</name>
    <dbReference type="NCBI Taxonomy" id="993689"/>
    <lineage>
        <taxon>Bacteria</taxon>
        <taxon>Pseudomonadati</taxon>
        <taxon>Pseudomonadota</taxon>
        <taxon>Gammaproteobacteria</taxon>
        <taxon>Lysobacterales</taxon>
        <taxon>Rhodanobacteraceae</taxon>
        <taxon>Metallibacterium</taxon>
    </lineage>
</organism>
<reference evidence="1 2" key="1">
    <citation type="submission" date="2017-02" db="EMBL/GenBank/DDBJ databases">
        <title>Whole genome sequencing of Metallibacterium scheffleri DSM 24874 (T).</title>
        <authorList>
            <person name="Kumar S."/>
            <person name="Patil P."/>
            <person name="Patil P.B."/>
        </authorList>
    </citation>
    <scope>NUCLEOTIDE SEQUENCE [LARGE SCALE GENOMIC DNA]</scope>
    <source>
        <strain evidence="1 2">DSM 24874</strain>
    </source>
</reference>
<accession>A0A4S3KT54</accession>
<name>A0A4S3KT54_9GAMM</name>
<sequence>MAYLSSFVARLRGCSTHATDLLATPATARDKHPLVIPSALVILSAAEDLGAWSCARVHADITQSSTPRCFACRLSMTNT</sequence>
<keyword evidence="2" id="KW-1185">Reference proteome</keyword>